<dbReference type="SMART" id="SM00387">
    <property type="entry name" value="HATPase_c"/>
    <property type="match status" value="1"/>
</dbReference>
<comment type="caution">
    <text evidence="13">The sequence shown here is derived from an EMBL/GenBank/DDBJ whole genome shotgun (WGS) entry which is preliminary data.</text>
</comment>
<evidence type="ECO:0000256" key="2">
    <source>
        <dbReference type="ARBA" id="ARBA00004370"/>
    </source>
</evidence>
<evidence type="ECO:0000256" key="8">
    <source>
        <dbReference type="ARBA" id="ARBA00022989"/>
    </source>
</evidence>
<dbReference type="InterPro" id="IPR050428">
    <property type="entry name" value="TCS_sensor_his_kinase"/>
</dbReference>
<dbReference type="SMART" id="SM00388">
    <property type="entry name" value="HisKA"/>
    <property type="match status" value="1"/>
</dbReference>
<dbReference type="PANTHER" id="PTHR45436">
    <property type="entry name" value="SENSOR HISTIDINE KINASE YKOH"/>
    <property type="match status" value="1"/>
</dbReference>
<name>A0A2I1M583_9FIRM</name>
<evidence type="ECO:0000256" key="11">
    <source>
        <dbReference type="SAM" id="Phobius"/>
    </source>
</evidence>
<keyword evidence="7 13" id="KW-0418">Kinase</keyword>
<dbReference type="EMBL" id="PKGS01000007">
    <property type="protein sequence ID" value="PKZ15269.1"/>
    <property type="molecule type" value="Genomic_DNA"/>
</dbReference>
<reference evidence="13 14" key="1">
    <citation type="submission" date="2017-12" db="EMBL/GenBank/DDBJ databases">
        <title>Phylogenetic diversity of female urinary microbiome.</title>
        <authorList>
            <person name="Thomas-White K."/>
            <person name="Wolfe A.J."/>
        </authorList>
    </citation>
    <scope>NUCLEOTIDE SEQUENCE [LARGE SCALE GENOMIC DNA]</scope>
    <source>
        <strain evidence="13 14">UMB0119</strain>
    </source>
</reference>
<dbReference type="PRINTS" id="PR00344">
    <property type="entry name" value="BCTRLSENSOR"/>
</dbReference>
<keyword evidence="14" id="KW-1185">Reference proteome</keyword>
<evidence type="ECO:0000256" key="6">
    <source>
        <dbReference type="ARBA" id="ARBA00022692"/>
    </source>
</evidence>
<dbReference type="SUPFAM" id="SSF47384">
    <property type="entry name" value="Homodimeric domain of signal transducing histidine kinase"/>
    <property type="match status" value="1"/>
</dbReference>
<evidence type="ECO:0000256" key="10">
    <source>
        <dbReference type="ARBA" id="ARBA00023136"/>
    </source>
</evidence>
<dbReference type="CDD" id="cd00082">
    <property type="entry name" value="HisKA"/>
    <property type="match status" value="1"/>
</dbReference>
<gene>
    <name evidence="13" type="ORF">CYJ34_08255</name>
</gene>
<dbReference type="GO" id="GO:0000155">
    <property type="term" value="F:phosphorelay sensor kinase activity"/>
    <property type="evidence" value="ECO:0007669"/>
    <property type="project" value="InterPro"/>
</dbReference>
<sequence>MKADKLYKSIVFKLISAVVIIFIAMISITNYMVNQKQIEMTEQMLKQIERYMPSYSNSVVVTVNNAHLQSTADFRIYTFLVTGIVIIIGSLIFALIISKILEPLKNLQKNIARIDINKPETFSEKLLVEDGSSEIVDLSKSFNQLMARIYKDYKKQKDFSANVAHELRTPVAVMKAQVDVYKRKNISKEEAVFVEKIDENIEKLKNLIEAVLMFSKNQEANISKVCIGSLIEEILFDLEDKIANKNLSVKFIKDEDLCLQTDDTLLQRLLFNIIENAIKYNNENGSIEIITKKEKCNTIIKISDTGIGMTDEQKERIFDLFYQADYSRSGEGFGIGLALSKEIVDSLGAKITVLDNKSSGSTFVISFLTEN</sequence>
<keyword evidence="5" id="KW-0808">Transferase</keyword>
<evidence type="ECO:0000256" key="4">
    <source>
        <dbReference type="ARBA" id="ARBA00022553"/>
    </source>
</evidence>
<evidence type="ECO:0000256" key="9">
    <source>
        <dbReference type="ARBA" id="ARBA00023012"/>
    </source>
</evidence>
<keyword evidence="4" id="KW-0597">Phosphoprotein</keyword>
<dbReference type="Gene3D" id="6.10.340.10">
    <property type="match status" value="1"/>
</dbReference>
<comment type="subcellular location">
    <subcellularLocation>
        <location evidence="2">Membrane</location>
    </subcellularLocation>
</comment>
<dbReference type="InterPro" id="IPR004358">
    <property type="entry name" value="Sig_transdc_His_kin-like_C"/>
</dbReference>
<accession>A0A2I1M583</accession>
<feature type="transmembrane region" description="Helical" evidence="11">
    <location>
        <begin position="76"/>
        <end position="97"/>
    </location>
</feature>
<dbReference type="InterPro" id="IPR005467">
    <property type="entry name" value="His_kinase_dom"/>
</dbReference>
<keyword evidence="8 11" id="KW-1133">Transmembrane helix</keyword>
<dbReference type="RefSeq" id="WP_101540802.1">
    <property type="nucleotide sequence ID" value="NZ_PKGS01000007.1"/>
</dbReference>
<dbReference type="InterPro" id="IPR003661">
    <property type="entry name" value="HisK_dim/P_dom"/>
</dbReference>
<dbReference type="Gene3D" id="3.30.565.10">
    <property type="entry name" value="Histidine kinase-like ATPase, C-terminal domain"/>
    <property type="match status" value="1"/>
</dbReference>
<dbReference type="SUPFAM" id="SSF55874">
    <property type="entry name" value="ATPase domain of HSP90 chaperone/DNA topoisomerase II/histidine kinase"/>
    <property type="match status" value="1"/>
</dbReference>
<organism evidence="13 14">
    <name type="scientific">Anaerococcus octavius</name>
    <dbReference type="NCBI Taxonomy" id="54007"/>
    <lineage>
        <taxon>Bacteria</taxon>
        <taxon>Bacillati</taxon>
        <taxon>Bacillota</taxon>
        <taxon>Tissierellia</taxon>
        <taxon>Tissierellales</taxon>
        <taxon>Peptoniphilaceae</taxon>
        <taxon>Anaerococcus</taxon>
    </lineage>
</organism>
<proteinExistence type="predicted"/>
<feature type="transmembrane region" description="Helical" evidence="11">
    <location>
        <begin position="12"/>
        <end position="33"/>
    </location>
</feature>
<dbReference type="InterPro" id="IPR036890">
    <property type="entry name" value="HATPase_C_sf"/>
</dbReference>
<comment type="catalytic activity">
    <reaction evidence="1">
        <text>ATP + protein L-histidine = ADP + protein N-phospho-L-histidine.</text>
        <dbReference type="EC" id="2.7.13.3"/>
    </reaction>
</comment>
<dbReference type="Pfam" id="PF02518">
    <property type="entry name" value="HATPase_c"/>
    <property type="match status" value="1"/>
</dbReference>
<evidence type="ECO:0000313" key="13">
    <source>
        <dbReference type="EMBL" id="PKZ15269.1"/>
    </source>
</evidence>
<evidence type="ECO:0000256" key="1">
    <source>
        <dbReference type="ARBA" id="ARBA00000085"/>
    </source>
</evidence>
<dbReference type="Gene3D" id="1.10.287.130">
    <property type="match status" value="1"/>
</dbReference>
<dbReference type="InterPro" id="IPR036097">
    <property type="entry name" value="HisK_dim/P_sf"/>
</dbReference>
<evidence type="ECO:0000256" key="3">
    <source>
        <dbReference type="ARBA" id="ARBA00012438"/>
    </source>
</evidence>
<dbReference type="Proteomes" id="UP000234335">
    <property type="component" value="Unassembled WGS sequence"/>
</dbReference>
<dbReference type="PANTHER" id="PTHR45436:SF5">
    <property type="entry name" value="SENSOR HISTIDINE KINASE TRCS"/>
    <property type="match status" value="1"/>
</dbReference>
<keyword evidence="6 11" id="KW-0812">Transmembrane</keyword>
<dbReference type="PROSITE" id="PS50109">
    <property type="entry name" value="HIS_KIN"/>
    <property type="match status" value="1"/>
</dbReference>
<evidence type="ECO:0000313" key="14">
    <source>
        <dbReference type="Proteomes" id="UP000234335"/>
    </source>
</evidence>
<keyword evidence="9" id="KW-0902">Two-component regulatory system</keyword>
<feature type="domain" description="Histidine kinase" evidence="12">
    <location>
        <begin position="162"/>
        <end position="371"/>
    </location>
</feature>
<evidence type="ECO:0000259" key="12">
    <source>
        <dbReference type="PROSITE" id="PS50109"/>
    </source>
</evidence>
<evidence type="ECO:0000256" key="5">
    <source>
        <dbReference type="ARBA" id="ARBA00022679"/>
    </source>
</evidence>
<dbReference type="GO" id="GO:0005886">
    <property type="term" value="C:plasma membrane"/>
    <property type="evidence" value="ECO:0007669"/>
    <property type="project" value="TreeGrafter"/>
</dbReference>
<protein>
    <recommendedName>
        <fullName evidence="3">histidine kinase</fullName>
        <ecNumber evidence="3">2.7.13.3</ecNumber>
    </recommendedName>
</protein>
<dbReference type="AlphaFoldDB" id="A0A2I1M583"/>
<dbReference type="FunFam" id="3.30.565.10:FF:000006">
    <property type="entry name" value="Sensor histidine kinase WalK"/>
    <property type="match status" value="1"/>
</dbReference>
<dbReference type="EC" id="2.7.13.3" evidence="3"/>
<evidence type="ECO:0000256" key="7">
    <source>
        <dbReference type="ARBA" id="ARBA00022777"/>
    </source>
</evidence>
<dbReference type="Pfam" id="PF00512">
    <property type="entry name" value="HisKA"/>
    <property type="match status" value="1"/>
</dbReference>
<dbReference type="InterPro" id="IPR003594">
    <property type="entry name" value="HATPase_dom"/>
</dbReference>
<keyword evidence="10 11" id="KW-0472">Membrane</keyword>